<dbReference type="VEuPathDB" id="AmoebaDB:KM1_133130"/>
<feature type="region of interest" description="Disordered" evidence="1">
    <location>
        <begin position="50"/>
        <end position="83"/>
    </location>
</feature>
<protein>
    <submittedName>
        <fullName evidence="2">Uncharacterized protein</fullName>
    </submittedName>
</protein>
<dbReference type="EMBL" id="BDEQ01000001">
    <property type="protein sequence ID" value="GAT93287.1"/>
    <property type="molecule type" value="Genomic_DNA"/>
</dbReference>
<proteinExistence type="predicted"/>
<dbReference type="VEuPathDB" id="AmoebaDB:EHI5A_072520"/>
<evidence type="ECO:0000313" key="3">
    <source>
        <dbReference type="Proteomes" id="UP000078387"/>
    </source>
</evidence>
<organism evidence="2 3">
    <name type="scientific">Entamoeba histolytica</name>
    <dbReference type="NCBI Taxonomy" id="5759"/>
    <lineage>
        <taxon>Eukaryota</taxon>
        <taxon>Amoebozoa</taxon>
        <taxon>Evosea</taxon>
        <taxon>Archamoebae</taxon>
        <taxon>Mastigamoebida</taxon>
        <taxon>Entamoebidae</taxon>
        <taxon>Entamoeba</taxon>
    </lineage>
</organism>
<dbReference type="OMA" id="INTQTTH"/>
<evidence type="ECO:0000256" key="1">
    <source>
        <dbReference type="SAM" id="MobiDB-lite"/>
    </source>
</evidence>
<comment type="caution">
    <text evidence="2">The sequence shown here is derived from an EMBL/GenBank/DDBJ whole genome shotgun (WGS) entry which is preliminary data.</text>
</comment>
<dbReference type="Proteomes" id="UP000078387">
    <property type="component" value="Unassembled WGS sequence"/>
</dbReference>
<dbReference type="VEuPathDB" id="AmoebaDB:EHI8A_111050"/>
<gene>
    <name evidence="2" type="ORF">CL6EHI_159520</name>
</gene>
<dbReference type="VEuPathDB" id="AmoebaDB:EHI_159520"/>
<dbReference type="Gene3D" id="1.20.5.170">
    <property type="match status" value="1"/>
</dbReference>
<sequence>MALQILPPLISACGKVATTLIAGGIGTKIADSFSSRTKEQALRQVDELKQENEGLKQENEGLKQENEGLKQENEELNNKTKELENDIVTKEQEYFVSLLKGKDEIIKLTEHYKKQQQ</sequence>
<dbReference type="VEuPathDB" id="AmoebaDB:EHI7A_104360"/>
<evidence type="ECO:0000313" key="2">
    <source>
        <dbReference type="EMBL" id="GAT93287.1"/>
    </source>
</evidence>
<reference evidence="2 3" key="1">
    <citation type="submission" date="2016-05" db="EMBL/GenBank/DDBJ databases">
        <title>First whole genome sequencing of Entamoeba histolytica HM1:IMSS-clone-6.</title>
        <authorList>
            <person name="Mukherjee Avik.K."/>
            <person name="Izumyama S."/>
            <person name="Nakada-Tsukui K."/>
            <person name="Nozaki T."/>
        </authorList>
    </citation>
    <scope>NUCLEOTIDE SEQUENCE [LARGE SCALE GENOMIC DNA]</scope>
    <source>
        <strain evidence="2 3">HM1:IMSS clone 6</strain>
    </source>
</reference>
<accession>A0A5K1VA28</accession>
<name>A0A5K1VA28_ENTHI</name>
<dbReference type="AlphaFoldDB" id="A0A5K1VA28"/>